<evidence type="ECO:0000313" key="3">
    <source>
        <dbReference type="Proteomes" id="UP000663856"/>
    </source>
</evidence>
<dbReference type="EMBL" id="CAJNRF010014494">
    <property type="protein sequence ID" value="CAF2157546.1"/>
    <property type="molecule type" value="Genomic_DNA"/>
</dbReference>
<accession>A0A816YCI9</accession>
<evidence type="ECO:0000313" key="2">
    <source>
        <dbReference type="EMBL" id="CAF2157546.1"/>
    </source>
</evidence>
<dbReference type="Proteomes" id="UP000663856">
    <property type="component" value="Unassembled WGS sequence"/>
</dbReference>
<feature type="region of interest" description="Disordered" evidence="1">
    <location>
        <begin position="116"/>
        <end position="142"/>
    </location>
</feature>
<organism evidence="2 3">
    <name type="scientific">Rotaria magnacalcarata</name>
    <dbReference type="NCBI Taxonomy" id="392030"/>
    <lineage>
        <taxon>Eukaryota</taxon>
        <taxon>Metazoa</taxon>
        <taxon>Spiralia</taxon>
        <taxon>Gnathifera</taxon>
        <taxon>Rotifera</taxon>
        <taxon>Eurotatoria</taxon>
        <taxon>Bdelloidea</taxon>
        <taxon>Philodinida</taxon>
        <taxon>Philodinidae</taxon>
        <taxon>Rotaria</taxon>
    </lineage>
</organism>
<comment type="caution">
    <text evidence="2">The sequence shown here is derived from an EMBL/GenBank/DDBJ whole genome shotgun (WGS) entry which is preliminary data.</text>
</comment>
<gene>
    <name evidence="2" type="ORF">WKI299_LOCUS31688</name>
</gene>
<evidence type="ECO:0000256" key="1">
    <source>
        <dbReference type="SAM" id="MobiDB-lite"/>
    </source>
</evidence>
<sequence length="336" mass="37992">MITTTKTPLISVDSFPISDPIRIEKPLRSSLSTIPTDLPERLSTPALHKRSQQKRVRFASKLEFLEEELFTSSREISPSPVLKPNKRVIDPWRQHGPLYGAYVEYLENQGKVTSSEIEFRQIPPPAPPAPPAPPEPGAQPPTYRHTFVIQSKSPELVIDSITISSPQSHLPRIAQRNKKPTRQPIQVIDSYMRQQLQLSTPPNIVYGRKIANSSIQKYPDPSAQPTLKRTIISMPSVNGIQANNKTAAHENVFRSKFANDYGSTRRMTRNLPKPLSDTKNEIYHFAEQSILSNYPIKPATPGNSLRRHDKSNIKAPHFFENHANDHLLQPIIHSTH</sequence>
<protein>
    <submittedName>
        <fullName evidence="2">Uncharacterized protein</fullName>
    </submittedName>
</protein>
<dbReference type="AlphaFoldDB" id="A0A816YCI9"/>
<reference evidence="2" key="1">
    <citation type="submission" date="2021-02" db="EMBL/GenBank/DDBJ databases">
        <authorList>
            <person name="Nowell W R."/>
        </authorList>
    </citation>
    <scope>NUCLEOTIDE SEQUENCE</scope>
</reference>
<proteinExistence type="predicted"/>
<feature type="compositionally biased region" description="Pro residues" evidence="1">
    <location>
        <begin position="122"/>
        <end position="139"/>
    </location>
</feature>
<name>A0A816YCI9_9BILA</name>